<evidence type="ECO:0000313" key="2">
    <source>
        <dbReference type="Proteomes" id="UP001341281"/>
    </source>
</evidence>
<reference evidence="1 2" key="1">
    <citation type="submission" date="2024-02" db="EMBL/GenBank/DDBJ databases">
        <title>High-quality chromosome-scale genome assembly of Pensacola bahiagrass (Paspalum notatum Flugge var. saurae).</title>
        <authorList>
            <person name="Vega J.M."/>
            <person name="Podio M."/>
            <person name="Orjuela J."/>
            <person name="Siena L.A."/>
            <person name="Pessino S.C."/>
            <person name="Combes M.C."/>
            <person name="Mariac C."/>
            <person name="Albertini E."/>
            <person name="Pupilli F."/>
            <person name="Ortiz J.P.A."/>
            <person name="Leblanc O."/>
        </authorList>
    </citation>
    <scope>NUCLEOTIDE SEQUENCE [LARGE SCALE GENOMIC DNA]</scope>
    <source>
        <strain evidence="1">R1</strain>
        <tissue evidence="1">Leaf</tissue>
    </source>
</reference>
<sequence>MRMNPDKCVFGVTAGQFLGFMIHERGIKIGTKSKDAIETMMPPRTKNKLQKLIGKINYIRRLIPNLSAKLEAFMPLIGTQKSEEFVWGPRSTTGV</sequence>
<organism evidence="1 2">
    <name type="scientific">Paspalum notatum var. saurae</name>
    <dbReference type="NCBI Taxonomy" id="547442"/>
    <lineage>
        <taxon>Eukaryota</taxon>
        <taxon>Viridiplantae</taxon>
        <taxon>Streptophyta</taxon>
        <taxon>Embryophyta</taxon>
        <taxon>Tracheophyta</taxon>
        <taxon>Spermatophyta</taxon>
        <taxon>Magnoliopsida</taxon>
        <taxon>Liliopsida</taxon>
        <taxon>Poales</taxon>
        <taxon>Poaceae</taxon>
        <taxon>PACMAD clade</taxon>
        <taxon>Panicoideae</taxon>
        <taxon>Andropogonodae</taxon>
        <taxon>Paspaleae</taxon>
        <taxon>Paspalinae</taxon>
        <taxon>Paspalum</taxon>
    </lineage>
</organism>
<dbReference type="Gene3D" id="3.30.70.270">
    <property type="match status" value="2"/>
</dbReference>
<dbReference type="SUPFAM" id="SSF56672">
    <property type="entry name" value="DNA/RNA polymerases"/>
    <property type="match status" value="1"/>
</dbReference>
<gene>
    <name evidence="1" type="ORF">U9M48_035995</name>
</gene>
<evidence type="ECO:0000313" key="1">
    <source>
        <dbReference type="EMBL" id="WVZ89616.1"/>
    </source>
</evidence>
<accession>A0AAQ3X837</accession>
<dbReference type="AlphaFoldDB" id="A0AAQ3X837"/>
<proteinExistence type="predicted"/>
<dbReference type="PANTHER" id="PTHR33064:SF37">
    <property type="entry name" value="RIBONUCLEASE H"/>
    <property type="match status" value="1"/>
</dbReference>
<keyword evidence="2" id="KW-1185">Reference proteome</keyword>
<name>A0AAQ3X837_PASNO</name>
<dbReference type="PANTHER" id="PTHR33064">
    <property type="entry name" value="POL PROTEIN"/>
    <property type="match status" value="1"/>
</dbReference>
<evidence type="ECO:0008006" key="3">
    <source>
        <dbReference type="Google" id="ProtNLM"/>
    </source>
</evidence>
<dbReference type="EMBL" id="CP144752">
    <property type="protein sequence ID" value="WVZ89616.1"/>
    <property type="molecule type" value="Genomic_DNA"/>
</dbReference>
<dbReference type="InterPro" id="IPR043128">
    <property type="entry name" value="Rev_trsase/Diguanyl_cyclase"/>
</dbReference>
<protein>
    <recommendedName>
        <fullName evidence="3">Reverse transcriptase/retrotransposon-derived protein RNase H-like domain-containing protein</fullName>
    </recommendedName>
</protein>
<dbReference type="Proteomes" id="UP001341281">
    <property type="component" value="Chromosome 08"/>
</dbReference>
<dbReference type="InterPro" id="IPR043502">
    <property type="entry name" value="DNA/RNA_pol_sf"/>
</dbReference>
<dbReference type="InterPro" id="IPR051320">
    <property type="entry name" value="Viral_Replic_Matur_Polypro"/>
</dbReference>